<dbReference type="GO" id="GO:0005886">
    <property type="term" value="C:plasma membrane"/>
    <property type="evidence" value="ECO:0007669"/>
    <property type="project" value="TreeGrafter"/>
</dbReference>
<evidence type="ECO:0000256" key="2">
    <source>
        <dbReference type="ARBA" id="ARBA00022692"/>
    </source>
</evidence>
<feature type="transmembrane region" description="Helical" evidence="5">
    <location>
        <begin position="247"/>
        <end position="268"/>
    </location>
</feature>
<keyword evidence="2 5" id="KW-0812">Transmembrane</keyword>
<dbReference type="PANTHER" id="PTHR11860">
    <property type="entry name" value="POLYMERIC-IMMUNOGLOBULIN RECEPTOR"/>
    <property type="match status" value="1"/>
</dbReference>
<dbReference type="KEGG" id="ipu:108258781"/>
<dbReference type="Proteomes" id="UP000221080">
    <property type="component" value="Chromosome 26"/>
</dbReference>
<dbReference type="GeneID" id="108258781"/>
<dbReference type="Pfam" id="PF07686">
    <property type="entry name" value="V-set"/>
    <property type="match status" value="1"/>
</dbReference>
<keyword evidence="8" id="KW-1185">Reference proteome</keyword>
<evidence type="ECO:0000256" key="4">
    <source>
        <dbReference type="SAM" id="MobiDB-lite"/>
    </source>
</evidence>
<sequence>MNILLIIIITFYMISGPVHCSDVIGYAGDHLLIDFRHPSDITSTVYFCKLKSQEECEYLISVQSRGSAHKDRFSLYDSGEFITVLFRNLSVQDAGIYLGEVTNGWSHDINLKVNAGPCCSRTQSVTGYLGQTVTISCSYPVEFETNIRSFYKLDGRFEHEVIRTTGTEQHQDGRFSISSDRRNKVFSVNISDVREDDAGLYSCAVGNEETKVTYQLLFTAIQLQVTEVTKEIPSDTADTLQIGSSVIIVPVLVCVILLLGVGLALIFYRQRRNKSQGSLQRNETERHSISHYDEIKDHRAHSDPEATAYYSTIAPSTIPSDPPNSVYATAQLPTIPPDPPNCVYATAQLPTIPSDPPNSVYATAQLPTIPPDPPNSVYATAQIPTIPSGPPSSVYATAQLPTIPSDPPNSVYATAQIPTIPSDPPSSVYATAQ</sequence>
<evidence type="ECO:0000256" key="1">
    <source>
        <dbReference type="ARBA" id="ARBA00004370"/>
    </source>
</evidence>
<dbReference type="InterPro" id="IPR013106">
    <property type="entry name" value="Ig_V-set"/>
</dbReference>
<dbReference type="AlphaFoldDB" id="A0A9F7TCJ2"/>
<dbReference type="SUPFAM" id="SSF48726">
    <property type="entry name" value="Immunoglobulin"/>
    <property type="match status" value="2"/>
</dbReference>
<keyword evidence="5" id="KW-1133">Transmembrane helix</keyword>
<keyword evidence="6" id="KW-0732">Signal</keyword>
<feature type="signal peptide" evidence="6">
    <location>
        <begin position="1"/>
        <end position="20"/>
    </location>
</feature>
<feature type="domain" description="Ig-like" evidence="7">
    <location>
        <begin position="117"/>
        <end position="213"/>
    </location>
</feature>
<reference evidence="8" key="1">
    <citation type="journal article" date="2016" name="Nat. Commun.">
        <title>The channel catfish genome sequence provides insights into the evolution of scale formation in teleosts.</title>
        <authorList>
            <person name="Liu Z."/>
            <person name="Liu S."/>
            <person name="Yao J."/>
            <person name="Bao L."/>
            <person name="Zhang J."/>
            <person name="Li Y."/>
            <person name="Jiang C."/>
            <person name="Sun L."/>
            <person name="Wang R."/>
            <person name="Zhang Y."/>
            <person name="Zhou T."/>
            <person name="Zeng Q."/>
            <person name="Fu Q."/>
            <person name="Gao S."/>
            <person name="Li N."/>
            <person name="Koren S."/>
            <person name="Jiang Y."/>
            <person name="Zimin A."/>
            <person name="Xu P."/>
            <person name="Phillippy A.M."/>
            <person name="Geng X."/>
            <person name="Song L."/>
            <person name="Sun F."/>
            <person name="Li C."/>
            <person name="Wang X."/>
            <person name="Chen A."/>
            <person name="Jin Y."/>
            <person name="Yuan Z."/>
            <person name="Yang Y."/>
            <person name="Tan S."/>
            <person name="Peatman E."/>
            <person name="Lu J."/>
            <person name="Qin Z."/>
            <person name="Dunham R."/>
            <person name="Li Z."/>
            <person name="Sonstegard T."/>
            <person name="Feng J."/>
            <person name="Danzmann R.G."/>
            <person name="Schroeder S."/>
            <person name="Scheffler B."/>
            <person name="Duke M.V."/>
            <person name="Ballard L."/>
            <person name="Kucuktas H."/>
            <person name="Kaltenboeck L."/>
            <person name="Liu H."/>
            <person name="Armbruster J."/>
            <person name="Xie Y."/>
            <person name="Kirby M.L."/>
            <person name="Tian Y."/>
            <person name="Flanagan M.E."/>
            <person name="Mu W."/>
            <person name="Waldbieser G.C."/>
        </authorList>
    </citation>
    <scope>NUCLEOTIDE SEQUENCE [LARGE SCALE GENOMIC DNA]</scope>
    <source>
        <strain evidence="8">SDA103</strain>
    </source>
</reference>
<evidence type="ECO:0000259" key="7">
    <source>
        <dbReference type="PROSITE" id="PS50835"/>
    </source>
</evidence>
<proteinExistence type="predicted"/>
<dbReference type="OrthoDB" id="8442846at2759"/>
<feature type="region of interest" description="Disordered" evidence="4">
    <location>
        <begin position="367"/>
        <end position="433"/>
    </location>
</feature>
<accession>A0A9F7TCJ2</accession>
<comment type="subcellular location">
    <subcellularLocation>
        <location evidence="1">Membrane</location>
    </subcellularLocation>
</comment>
<dbReference type="PANTHER" id="PTHR11860:SF118">
    <property type="entry name" value="CMRF35-LIKE MOLECULE 3-RELATED"/>
    <property type="match status" value="1"/>
</dbReference>
<evidence type="ECO:0000313" key="8">
    <source>
        <dbReference type="Proteomes" id="UP000221080"/>
    </source>
</evidence>
<dbReference type="PROSITE" id="PS50835">
    <property type="entry name" value="IG_LIKE"/>
    <property type="match status" value="1"/>
</dbReference>
<dbReference type="RefSeq" id="XP_053531944.1">
    <property type="nucleotide sequence ID" value="XM_053675969.1"/>
</dbReference>
<protein>
    <submittedName>
        <fullName evidence="9">Uncharacterized protein LOC108258781 isoform X1</fullName>
    </submittedName>
</protein>
<dbReference type="InterPro" id="IPR050671">
    <property type="entry name" value="CD300_family_receptors"/>
</dbReference>
<dbReference type="CDD" id="cd05716">
    <property type="entry name" value="IgV_pIgR_like"/>
    <property type="match status" value="1"/>
</dbReference>
<gene>
    <name evidence="9" type="primary">LOC108258781</name>
</gene>
<evidence type="ECO:0000313" key="9">
    <source>
        <dbReference type="RefSeq" id="XP_053531944.1"/>
    </source>
</evidence>
<reference evidence="9" key="2">
    <citation type="submission" date="2025-08" db="UniProtKB">
        <authorList>
            <consortium name="RefSeq"/>
        </authorList>
    </citation>
    <scope>IDENTIFICATION</scope>
    <source>
        <tissue evidence="9">Blood</tissue>
    </source>
</reference>
<feature type="chain" id="PRO_5039894376" evidence="6">
    <location>
        <begin position="21"/>
        <end position="433"/>
    </location>
</feature>
<evidence type="ECO:0000256" key="5">
    <source>
        <dbReference type="SAM" id="Phobius"/>
    </source>
</evidence>
<dbReference type="InterPro" id="IPR036179">
    <property type="entry name" value="Ig-like_dom_sf"/>
</dbReference>
<name>A0A9F7TCJ2_ICTPU</name>
<dbReference type="SMART" id="SM00409">
    <property type="entry name" value="IG"/>
    <property type="match status" value="2"/>
</dbReference>
<organism evidence="8 9">
    <name type="scientific">Ictalurus punctatus</name>
    <name type="common">Channel catfish</name>
    <name type="synonym">Silurus punctatus</name>
    <dbReference type="NCBI Taxonomy" id="7998"/>
    <lineage>
        <taxon>Eukaryota</taxon>
        <taxon>Metazoa</taxon>
        <taxon>Chordata</taxon>
        <taxon>Craniata</taxon>
        <taxon>Vertebrata</taxon>
        <taxon>Euteleostomi</taxon>
        <taxon>Actinopterygii</taxon>
        <taxon>Neopterygii</taxon>
        <taxon>Teleostei</taxon>
        <taxon>Ostariophysi</taxon>
        <taxon>Siluriformes</taxon>
        <taxon>Ictaluridae</taxon>
        <taxon>Ictalurus</taxon>
    </lineage>
</organism>
<dbReference type="GO" id="GO:0004888">
    <property type="term" value="F:transmembrane signaling receptor activity"/>
    <property type="evidence" value="ECO:0007669"/>
    <property type="project" value="TreeGrafter"/>
</dbReference>
<dbReference type="InterPro" id="IPR003599">
    <property type="entry name" value="Ig_sub"/>
</dbReference>
<dbReference type="InterPro" id="IPR013783">
    <property type="entry name" value="Ig-like_fold"/>
</dbReference>
<dbReference type="Gene3D" id="2.60.40.10">
    <property type="entry name" value="Immunoglobulins"/>
    <property type="match status" value="2"/>
</dbReference>
<dbReference type="InterPro" id="IPR007110">
    <property type="entry name" value="Ig-like_dom"/>
</dbReference>
<keyword evidence="3 5" id="KW-0472">Membrane</keyword>
<evidence type="ECO:0000256" key="6">
    <source>
        <dbReference type="SAM" id="SignalP"/>
    </source>
</evidence>
<evidence type="ECO:0000256" key="3">
    <source>
        <dbReference type="ARBA" id="ARBA00023136"/>
    </source>
</evidence>